<organism evidence="1">
    <name type="scientific">Arundo donax</name>
    <name type="common">Giant reed</name>
    <name type="synonym">Donax arundinaceus</name>
    <dbReference type="NCBI Taxonomy" id="35708"/>
    <lineage>
        <taxon>Eukaryota</taxon>
        <taxon>Viridiplantae</taxon>
        <taxon>Streptophyta</taxon>
        <taxon>Embryophyta</taxon>
        <taxon>Tracheophyta</taxon>
        <taxon>Spermatophyta</taxon>
        <taxon>Magnoliopsida</taxon>
        <taxon>Liliopsida</taxon>
        <taxon>Poales</taxon>
        <taxon>Poaceae</taxon>
        <taxon>PACMAD clade</taxon>
        <taxon>Arundinoideae</taxon>
        <taxon>Arundineae</taxon>
        <taxon>Arundo</taxon>
    </lineage>
</organism>
<evidence type="ECO:0000313" key="1">
    <source>
        <dbReference type="EMBL" id="JAD16472.1"/>
    </source>
</evidence>
<dbReference type="AlphaFoldDB" id="A0A0A8XXN2"/>
<name>A0A0A8XXN2_ARUDO</name>
<proteinExistence type="predicted"/>
<reference evidence="1" key="1">
    <citation type="submission" date="2014-09" db="EMBL/GenBank/DDBJ databases">
        <authorList>
            <person name="Magalhaes I.L.F."/>
            <person name="Oliveira U."/>
            <person name="Santos F.R."/>
            <person name="Vidigal T.H.D.A."/>
            <person name="Brescovit A.D."/>
            <person name="Santos A.J."/>
        </authorList>
    </citation>
    <scope>NUCLEOTIDE SEQUENCE</scope>
    <source>
        <tissue evidence="1">Shoot tissue taken approximately 20 cm above the soil surface</tissue>
    </source>
</reference>
<accession>A0A0A8XXN2</accession>
<reference evidence="1" key="2">
    <citation type="journal article" date="2015" name="Data Brief">
        <title>Shoot transcriptome of the giant reed, Arundo donax.</title>
        <authorList>
            <person name="Barrero R.A."/>
            <person name="Guerrero F.D."/>
            <person name="Moolhuijzen P."/>
            <person name="Goolsby J.A."/>
            <person name="Tidwell J."/>
            <person name="Bellgard S.E."/>
            <person name="Bellgard M.I."/>
        </authorList>
    </citation>
    <scope>NUCLEOTIDE SEQUENCE</scope>
    <source>
        <tissue evidence="1">Shoot tissue taken approximately 20 cm above the soil surface</tissue>
    </source>
</reference>
<dbReference type="EMBL" id="GBRH01281423">
    <property type="protein sequence ID" value="JAD16472.1"/>
    <property type="molecule type" value="Transcribed_RNA"/>
</dbReference>
<sequence>MHNNAFLNMDNMLLQTRPRNTPLPNSRACYLQRA</sequence>
<protein>
    <submittedName>
        <fullName evidence="1">Uncharacterized protein</fullName>
    </submittedName>
</protein>